<name>A0A1V4ETN9_9BACL</name>
<comment type="similarity">
    <text evidence="4 17">Belongs to the MurCDEF family.</text>
</comment>
<evidence type="ECO:0000256" key="18">
    <source>
        <dbReference type="RuleBase" id="RU003664"/>
    </source>
</evidence>
<evidence type="ECO:0000256" key="8">
    <source>
        <dbReference type="ARBA" id="ARBA00022598"/>
    </source>
</evidence>
<feature type="domain" description="Mur ligase C-terminal" evidence="19">
    <location>
        <begin position="315"/>
        <end position="428"/>
    </location>
</feature>
<evidence type="ECO:0000256" key="14">
    <source>
        <dbReference type="ARBA" id="ARBA00030398"/>
    </source>
</evidence>
<evidence type="ECO:0000256" key="3">
    <source>
        <dbReference type="ARBA" id="ARBA00004752"/>
    </source>
</evidence>
<keyword evidence="10 17" id="KW-0067">ATP-binding</keyword>
<evidence type="ECO:0000256" key="10">
    <source>
        <dbReference type="ARBA" id="ARBA00022840"/>
    </source>
</evidence>
<protein>
    <recommendedName>
        <fullName evidence="6 17">UDP-N-acetylmuramoylalanine--D-glutamate ligase</fullName>
        <ecNumber evidence="5 17">6.3.2.9</ecNumber>
    </recommendedName>
    <alternativeName>
        <fullName evidence="15 17">D-glutamic acid-adding enzyme</fullName>
    </alternativeName>
    <alternativeName>
        <fullName evidence="14 17">UDP-N-acetylmuramoyl-L-alanyl-D-glutamate synthetase</fullName>
    </alternativeName>
</protein>
<evidence type="ECO:0000256" key="17">
    <source>
        <dbReference type="HAMAP-Rule" id="MF_00639"/>
    </source>
</evidence>
<organism evidence="21 22">
    <name type="scientific">Ferroacidibacillus organovorans</name>
    <dbReference type="NCBI Taxonomy" id="1765683"/>
    <lineage>
        <taxon>Bacteria</taxon>
        <taxon>Bacillati</taxon>
        <taxon>Bacillota</taxon>
        <taxon>Bacilli</taxon>
        <taxon>Bacillales</taxon>
        <taxon>Alicyclobacillaceae</taxon>
        <taxon>Ferroacidibacillus</taxon>
    </lineage>
</organism>
<evidence type="ECO:0000256" key="1">
    <source>
        <dbReference type="ARBA" id="ARBA00002734"/>
    </source>
</evidence>
<proteinExistence type="inferred from homology"/>
<dbReference type="GO" id="GO:0051301">
    <property type="term" value="P:cell division"/>
    <property type="evidence" value="ECO:0007669"/>
    <property type="project" value="UniProtKB-KW"/>
</dbReference>
<dbReference type="PANTHER" id="PTHR43692:SF1">
    <property type="entry name" value="UDP-N-ACETYLMURAMOYLALANINE--D-GLUTAMATE LIGASE"/>
    <property type="match status" value="1"/>
</dbReference>
<dbReference type="Pfam" id="PF08245">
    <property type="entry name" value="Mur_ligase_M"/>
    <property type="match status" value="1"/>
</dbReference>
<keyword evidence="13 17" id="KW-0961">Cell wall biogenesis/degradation</keyword>
<dbReference type="InterPro" id="IPR036565">
    <property type="entry name" value="Mur-like_cat_sf"/>
</dbReference>
<evidence type="ECO:0000256" key="16">
    <source>
        <dbReference type="ARBA" id="ARBA00047632"/>
    </source>
</evidence>
<evidence type="ECO:0000313" key="21">
    <source>
        <dbReference type="EMBL" id="OPG16222.1"/>
    </source>
</evidence>
<evidence type="ECO:0000256" key="6">
    <source>
        <dbReference type="ARBA" id="ARBA00015655"/>
    </source>
</evidence>
<keyword evidence="17 18" id="KW-0131">Cell cycle</keyword>
<keyword evidence="8 17" id="KW-0436">Ligase</keyword>
<evidence type="ECO:0000256" key="4">
    <source>
        <dbReference type="ARBA" id="ARBA00010416"/>
    </source>
</evidence>
<dbReference type="EC" id="6.3.2.9" evidence="5 17"/>
<dbReference type="PANTHER" id="PTHR43692">
    <property type="entry name" value="UDP-N-ACETYLMURAMOYLALANINE--D-GLUTAMATE LIGASE"/>
    <property type="match status" value="1"/>
</dbReference>
<dbReference type="RefSeq" id="WP_079290515.1">
    <property type="nucleotide sequence ID" value="NZ_MWPS01000021.1"/>
</dbReference>
<comment type="subcellular location">
    <subcellularLocation>
        <location evidence="2 17 18">Cytoplasm</location>
    </subcellularLocation>
</comment>
<feature type="domain" description="Mur ligase central" evidence="20">
    <location>
        <begin position="113"/>
        <end position="293"/>
    </location>
</feature>
<keyword evidence="17 18" id="KW-0132">Cell division</keyword>
<dbReference type="Proteomes" id="UP000190229">
    <property type="component" value="Unassembled WGS sequence"/>
</dbReference>
<dbReference type="InterPro" id="IPR004101">
    <property type="entry name" value="Mur_ligase_C"/>
</dbReference>
<keyword evidence="12 17" id="KW-0573">Peptidoglycan synthesis</keyword>
<evidence type="ECO:0000256" key="9">
    <source>
        <dbReference type="ARBA" id="ARBA00022741"/>
    </source>
</evidence>
<evidence type="ECO:0000256" key="13">
    <source>
        <dbReference type="ARBA" id="ARBA00023316"/>
    </source>
</evidence>
<evidence type="ECO:0000256" key="15">
    <source>
        <dbReference type="ARBA" id="ARBA00032324"/>
    </source>
</evidence>
<keyword evidence="22" id="KW-1185">Reference proteome</keyword>
<dbReference type="HAMAP" id="MF_00639">
    <property type="entry name" value="MurD"/>
    <property type="match status" value="1"/>
</dbReference>
<evidence type="ECO:0000256" key="2">
    <source>
        <dbReference type="ARBA" id="ARBA00004496"/>
    </source>
</evidence>
<dbReference type="InterPro" id="IPR036615">
    <property type="entry name" value="Mur_ligase_C_dom_sf"/>
</dbReference>
<dbReference type="AlphaFoldDB" id="A0A1V4ETN9"/>
<dbReference type="Gene3D" id="3.40.1190.10">
    <property type="entry name" value="Mur-like, catalytic domain"/>
    <property type="match status" value="1"/>
</dbReference>
<dbReference type="GO" id="GO:0005737">
    <property type="term" value="C:cytoplasm"/>
    <property type="evidence" value="ECO:0007669"/>
    <property type="project" value="UniProtKB-SubCell"/>
</dbReference>
<feature type="binding site" evidence="17">
    <location>
        <begin position="115"/>
        <end position="121"/>
    </location>
    <ligand>
        <name>ATP</name>
        <dbReference type="ChEBI" id="CHEBI:30616"/>
    </ligand>
</feature>
<dbReference type="SUPFAM" id="SSF53244">
    <property type="entry name" value="MurD-like peptide ligases, peptide-binding domain"/>
    <property type="match status" value="1"/>
</dbReference>
<keyword evidence="7 17" id="KW-0963">Cytoplasm</keyword>
<sequence length="452" mass="48642">MDLKNQRVLVVGLARSGVAAAKLLHKKGAQVVANDASPRESLRSEIETLQPLGIPVVSDGHPFTLLDSVSLIVKNPGIPYHMPLIAEALARSIPIVTEVELAFQSTTAPIIGITGSNGKTTTTTLVGAMFLEADIPARVAGNIGLPLSEAVLTAQDETVLIVELSSFQLQGTSEFRPRIATVLNLYPAHLDYHGSFEAYARAKENICTRQGPMDRLILNMDNEHVRHFADHSRAKVAWFSRLAPVPCGVYAYENHIYVREAEGVEPICLLSIDKIQLPGSHNLENILAATATAFYAGVPIDAITATLQTFRGVEHRLEYVRSVNGVDYYNDSKATNPKAALSAIRALDKPLVVLLGGLERGDDLKELSDGMRGCVKAVIALGQSRERMADAARQASVPNVHIAASFAEAVALAAGAAQRGDAVLLSPAAASWDQFKSFEERGSIFKELVNKL</sequence>
<comment type="pathway">
    <text evidence="3 17 18">Cell wall biogenesis; peptidoglycan biosynthesis.</text>
</comment>
<comment type="caution">
    <text evidence="21">The sequence shown here is derived from an EMBL/GenBank/DDBJ whole genome shotgun (WGS) entry which is preliminary data.</text>
</comment>
<dbReference type="SUPFAM" id="SSF51984">
    <property type="entry name" value="MurCD N-terminal domain"/>
    <property type="match status" value="1"/>
</dbReference>
<dbReference type="SUPFAM" id="SSF53623">
    <property type="entry name" value="MurD-like peptide ligases, catalytic domain"/>
    <property type="match status" value="1"/>
</dbReference>
<gene>
    <name evidence="17" type="primary">murD</name>
    <name evidence="21" type="ORF">B2M26_07890</name>
</gene>
<dbReference type="EMBL" id="MWPS01000021">
    <property type="protein sequence ID" value="OPG16222.1"/>
    <property type="molecule type" value="Genomic_DNA"/>
</dbReference>
<evidence type="ECO:0000259" key="19">
    <source>
        <dbReference type="Pfam" id="PF02875"/>
    </source>
</evidence>
<accession>A0A1V4ETN9</accession>
<evidence type="ECO:0000256" key="5">
    <source>
        <dbReference type="ARBA" id="ARBA00012212"/>
    </source>
</evidence>
<dbReference type="GO" id="GO:0071555">
    <property type="term" value="P:cell wall organization"/>
    <property type="evidence" value="ECO:0007669"/>
    <property type="project" value="UniProtKB-KW"/>
</dbReference>
<evidence type="ECO:0000256" key="11">
    <source>
        <dbReference type="ARBA" id="ARBA00022960"/>
    </source>
</evidence>
<dbReference type="GO" id="GO:0008360">
    <property type="term" value="P:regulation of cell shape"/>
    <property type="evidence" value="ECO:0007669"/>
    <property type="project" value="UniProtKB-KW"/>
</dbReference>
<dbReference type="NCBIfam" id="TIGR01087">
    <property type="entry name" value="murD"/>
    <property type="match status" value="1"/>
</dbReference>
<dbReference type="InterPro" id="IPR005762">
    <property type="entry name" value="MurD"/>
</dbReference>
<dbReference type="Pfam" id="PF21799">
    <property type="entry name" value="MurD-like_N"/>
    <property type="match status" value="1"/>
</dbReference>
<evidence type="ECO:0000256" key="7">
    <source>
        <dbReference type="ARBA" id="ARBA00022490"/>
    </source>
</evidence>
<dbReference type="InterPro" id="IPR013221">
    <property type="entry name" value="Mur_ligase_cen"/>
</dbReference>
<dbReference type="GO" id="GO:0005524">
    <property type="term" value="F:ATP binding"/>
    <property type="evidence" value="ECO:0007669"/>
    <property type="project" value="UniProtKB-UniRule"/>
</dbReference>
<dbReference type="GO" id="GO:0009252">
    <property type="term" value="P:peptidoglycan biosynthetic process"/>
    <property type="evidence" value="ECO:0007669"/>
    <property type="project" value="UniProtKB-UniRule"/>
</dbReference>
<dbReference type="Gene3D" id="3.90.190.20">
    <property type="entry name" value="Mur ligase, C-terminal domain"/>
    <property type="match status" value="1"/>
</dbReference>
<evidence type="ECO:0000256" key="12">
    <source>
        <dbReference type="ARBA" id="ARBA00022984"/>
    </source>
</evidence>
<keyword evidence="11 17" id="KW-0133">Cell shape</keyword>
<keyword evidence="9 17" id="KW-0547">Nucleotide-binding</keyword>
<dbReference type="UniPathway" id="UPA00219"/>
<evidence type="ECO:0000259" key="20">
    <source>
        <dbReference type="Pfam" id="PF08245"/>
    </source>
</evidence>
<reference evidence="21 22" key="1">
    <citation type="submission" date="2017-02" db="EMBL/GenBank/DDBJ databases">
        <title>Draft genome of Acidibacillus ferrooxidans Huett2.</title>
        <authorList>
            <person name="Schopf S."/>
        </authorList>
    </citation>
    <scope>NUCLEOTIDE SEQUENCE [LARGE SCALE GENOMIC DNA]</scope>
    <source>
        <strain evidence="21 22">Huett2</strain>
    </source>
</reference>
<dbReference type="Pfam" id="PF02875">
    <property type="entry name" value="Mur_ligase_C"/>
    <property type="match status" value="1"/>
</dbReference>
<dbReference type="Gene3D" id="3.40.50.720">
    <property type="entry name" value="NAD(P)-binding Rossmann-like Domain"/>
    <property type="match status" value="1"/>
</dbReference>
<dbReference type="GO" id="GO:0008764">
    <property type="term" value="F:UDP-N-acetylmuramoylalanine-D-glutamate ligase activity"/>
    <property type="evidence" value="ECO:0007669"/>
    <property type="project" value="UniProtKB-UniRule"/>
</dbReference>
<comment type="function">
    <text evidence="1 17 18">Cell wall formation. Catalyzes the addition of glutamate to the nucleotide precursor UDP-N-acetylmuramoyl-L-alanine (UMA).</text>
</comment>
<comment type="catalytic activity">
    <reaction evidence="16 17 18">
        <text>UDP-N-acetyl-alpha-D-muramoyl-L-alanine + D-glutamate + ATP = UDP-N-acetyl-alpha-D-muramoyl-L-alanyl-D-glutamate + ADP + phosphate + H(+)</text>
        <dbReference type="Rhea" id="RHEA:16429"/>
        <dbReference type="ChEBI" id="CHEBI:15378"/>
        <dbReference type="ChEBI" id="CHEBI:29986"/>
        <dbReference type="ChEBI" id="CHEBI:30616"/>
        <dbReference type="ChEBI" id="CHEBI:43474"/>
        <dbReference type="ChEBI" id="CHEBI:83898"/>
        <dbReference type="ChEBI" id="CHEBI:83900"/>
        <dbReference type="ChEBI" id="CHEBI:456216"/>
        <dbReference type="EC" id="6.3.2.9"/>
    </reaction>
</comment>
<evidence type="ECO:0000313" key="22">
    <source>
        <dbReference type="Proteomes" id="UP000190229"/>
    </source>
</evidence>